<comment type="caution">
    <text evidence="1">The sequence shown here is derived from an EMBL/GenBank/DDBJ whole genome shotgun (WGS) entry which is preliminary data.</text>
</comment>
<reference evidence="1 2" key="1">
    <citation type="submission" date="2018-06" db="EMBL/GenBank/DDBJ databases">
        <title>Comparative genomics reveals the genomic features of Rhizophagus irregularis, R. cerebriforme, R. diaphanum and Gigaspora rosea, and their symbiotic lifestyle signature.</title>
        <authorList>
            <person name="Morin E."/>
            <person name="San Clemente H."/>
            <person name="Chen E.C.H."/>
            <person name="De La Providencia I."/>
            <person name="Hainaut M."/>
            <person name="Kuo A."/>
            <person name="Kohler A."/>
            <person name="Murat C."/>
            <person name="Tang N."/>
            <person name="Roy S."/>
            <person name="Loubradou J."/>
            <person name="Henrissat B."/>
            <person name="Grigoriev I.V."/>
            <person name="Corradi N."/>
            <person name="Roux C."/>
            <person name="Martin F.M."/>
        </authorList>
    </citation>
    <scope>NUCLEOTIDE SEQUENCE [LARGE SCALE GENOMIC DNA]</scope>
    <source>
        <strain evidence="1 2">DAOM 194757</strain>
    </source>
</reference>
<protein>
    <submittedName>
        <fullName evidence="1">Uncharacterized protein</fullName>
    </submittedName>
</protein>
<keyword evidence="2" id="KW-1185">Reference proteome</keyword>
<evidence type="ECO:0000313" key="2">
    <source>
        <dbReference type="Proteomes" id="UP000266673"/>
    </source>
</evidence>
<dbReference type="EMBL" id="QKWP01000110">
    <property type="protein sequence ID" value="RIB27110.1"/>
    <property type="molecule type" value="Genomic_DNA"/>
</dbReference>
<evidence type="ECO:0000313" key="1">
    <source>
        <dbReference type="EMBL" id="RIB27110.1"/>
    </source>
</evidence>
<proteinExistence type="predicted"/>
<name>A0A397VWY4_9GLOM</name>
<gene>
    <name evidence="1" type="ORF">C2G38_2137971</name>
</gene>
<sequence>MPFTSRITGPCVIIICEKKSTNWKTVTQDVISKAQANNALPNYINIGDTICLNCYNGITQGLARFQNVQTSIEQTETDEIGTNVDYMERSETDETENANPLSFSKVVKVMTNILYIRENRKEPTIYTFERIPSSYGKRGCQVKKFF</sequence>
<dbReference type="Proteomes" id="UP000266673">
    <property type="component" value="Unassembled WGS sequence"/>
</dbReference>
<dbReference type="AlphaFoldDB" id="A0A397VWY4"/>
<dbReference type="OrthoDB" id="2363152at2759"/>
<accession>A0A397VWY4</accession>
<organism evidence="1 2">
    <name type="scientific">Gigaspora rosea</name>
    <dbReference type="NCBI Taxonomy" id="44941"/>
    <lineage>
        <taxon>Eukaryota</taxon>
        <taxon>Fungi</taxon>
        <taxon>Fungi incertae sedis</taxon>
        <taxon>Mucoromycota</taxon>
        <taxon>Glomeromycotina</taxon>
        <taxon>Glomeromycetes</taxon>
        <taxon>Diversisporales</taxon>
        <taxon>Gigasporaceae</taxon>
        <taxon>Gigaspora</taxon>
    </lineage>
</organism>